<comment type="caution">
    <text evidence="1">The sequence shown here is derived from an EMBL/GenBank/DDBJ whole genome shotgun (WGS) entry which is preliminary data.</text>
</comment>
<accession>A0A2T0ULI3</accession>
<evidence type="ECO:0008006" key="3">
    <source>
        <dbReference type="Google" id="ProtNLM"/>
    </source>
</evidence>
<dbReference type="OrthoDB" id="5148684at2"/>
<dbReference type="AlphaFoldDB" id="A0A2T0ULI3"/>
<dbReference type="InterPro" id="IPR029016">
    <property type="entry name" value="GAF-like_dom_sf"/>
</dbReference>
<reference evidence="1 2" key="1">
    <citation type="submission" date="2018-03" db="EMBL/GenBank/DDBJ databases">
        <title>Genomic Encyclopedia of Archaeal and Bacterial Type Strains, Phase II (KMG-II): from individual species to whole genera.</title>
        <authorList>
            <person name="Goeker M."/>
        </authorList>
    </citation>
    <scope>NUCLEOTIDE SEQUENCE [LARGE SCALE GENOMIC DNA]</scope>
    <source>
        <strain evidence="1 2">ATCC BAA-1496</strain>
    </source>
</reference>
<dbReference type="Proteomes" id="UP000237822">
    <property type="component" value="Unassembled WGS sequence"/>
</dbReference>
<evidence type="ECO:0000313" key="1">
    <source>
        <dbReference type="EMBL" id="PRY58791.1"/>
    </source>
</evidence>
<protein>
    <recommendedName>
        <fullName evidence="3">GAF domain-containing protein</fullName>
    </recommendedName>
</protein>
<organism evidence="1 2">
    <name type="scientific">Knoellia remsis</name>
    <dbReference type="NCBI Taxonomy" id="407159"/>
    <lineage>
        <taxon>Bacteria</taxon>
        <taxon>Bacillati</taxon>
        <taxon>Actinomycetota</taxon>
        <taxon>Actinomycetes</taxon>
        <taxon>Micrococcales</taxon>
        <taxon>Intrasporangiaceae</taxon>
        <taxon>Knoellia</taxon>
    </lineage>
</organism>
<evidence type="ECO:0000313" key="2">
    <source>
        <dbReference type="Proteomes" id="UP000237822"/>
    </source>
</evidence>
<dbReference type="RefSeq" id="WP_146132906.1">
    <property type="nucleotide sequence ID" value="NZ_PVTI01000011.1"/>
</dbReference>
<proteinExistence type="predicted"/>
<sequence>MAHEQFFTLSDDAGSMPVPAAAAPVEPSGEADLLELIGRLRRAADREECLDLMVEALIALPGVDSVHVSLRDGHDMRSAAGEEDGLEQLDHVFVVRQGRDVPHVWPTTAHAWRPRAADRALHRALQTGRPWEGLIGVEPLPDRPVSAGAAGRDRRFAAAFPVLTDRGVIGQVLLTARRRFDDKDLAVAQTVAGAVGPALRPPRTGPQATLREEDLITSVARLLRAQPEAEVSLVSVALGDVDDASAGLREDRPRALRELRDDLLDQVRGWPNAHLLAGRTDELFVLVAGVPASEVAFRTAELRESARRQLPDVMSRWGAMTVTDVEDVAPHIRHTAAAFIELARATRDGEAGGGAVAGRSASGASSDRLVALVAEVLNELDAMVDSPVGDRLALVAARFCVLMSAAAWQVSQVCRGVARSVQLEIERSPSRSEDQSPLFGRIDFPIERRPAMARSAEGWAFHADLTRGDAAERLSLAVNGYGSVVCAGGYDPDARQWMVELFGDERSAVNDALAGTLLSLVQAALSFPRALATPLPTDGERDGVFG</sequence>
<dbReference type="SUPFAM" id="SSF55781">
    <property type="entry name" value="GAF domain-like"/>
    <property type="match status" value="1"/>
</dbReference>
<gene>
    <name evidence="1" type="ORF">BCF74_11172</name>
</gene>
<keyword evidence="2" id="KW-1185">Reference proteome</keyword>
<name>A0A2T0ULI3_9MICO</name>
<dbReference type="EMBL" id="PVTI01000011">
    <property type="protein sequence ID" value="PRY58791.1"/>
    <property type="molecule type" value="Genomic_DNA"/>
</dbReference>
<dbReference type="Gene3D" id="3.30.450.40">
    <property type="match status" value="1"/>
</dbReference>